<evidence type="ECO:0000259" key="1">
    <source>
        <dbReference type="Pfam" id="PF00899"/>
    </source>
</evidence>
<organism evidence="2 3">
    <name type="scientific">Elizabethkingia miricola</name>
    <name type="common">Chryseobacterium miricola</name>
    <dbReference type="NCBI Taxonomy" id="172045"/>
    <lineage>
        <taxon>Bacteria</taxon>
        <taxon>Pseudomonadati</taxon>
        <taxon>Bacteroidota</taxon>
        <taxon>Flavobacteriia</taxon>
        <taxon>Flavobacteriales</taxon>
        <taxon>Weeksellaceae</taxon>
        <taxon>Elizabethkingia</taxon>
    </lineage>
</organism>
<keyword evidence="2" id="KW-0548">Nucleotidyltransferase</keyword>
<dbReference type="EMBL" id="VNHK01000006">
    <property type="protein sequence ID" value="TYO91755.1"/>
    <property type="molecule type" value="Genomic_DNA"/>
</dbReference>
<protein>
    <submittedName>
        <fullName evidence="2">Adenylyltransferase/sulfurtransferase</fullName>
    </submittedName>
</protein>
<proteinExistence type="predicted"/>
<dbReference type="GO" id="GO:0016779">
    <property type="term" value="F:nucleotidyltransferase activity"/>
    <property type="evidence" value="ECO:0007669"/>
    <property type="project" value="UniProtKB-KW"/>
</dbReference>
<gene>
    <name evidence="2" type="ORF">LX74_02001</name>
</gene>
<evidence type="ECO:0000313" key="2">
    <source>
        <dbReference type="EMBL" id="TYO91755.1"/>
    </source>
</evidence>
<comment type="caution">
    <text evidence="2">The sequence shown here is derived from an EMBL/GenBank/DDBJ whole genome shotgun (WGS) entry which is preliminary data.</text>
</comment>
<dbReference type="InterPro" id="IPR035985">
    <property type="entry name" value="Ubiquitin-activating_enz"/>
</dbReference>
<dbReference type="CDD" id="cd00757">
    <property type="entry name" value="ThiF_MoeB_HesA_family"/>
    <property type="match status" value="1"/>
</dbReference>
<dbReference type="PANTHER" id="PTHR10953">
    <property type="entry name" value="UBIQUITIN-ACTIVATING ENZYME E1"/>
    <property type="match status" value="1"/>
</dbReference>
<accession>A0ABY3NFI7</accession>
<feature type="domain" description="THIF-type NAD/FAD binding fold" evidence="1">
    <location>
        <begin position="28"/>
        <end position="250"/>
    </location>
</feature>
<evidence type="ECO:0000313" key="3">
    <source>
        <dbReference type="Proteomes" id="UP000324513"/>
    </source>
</evidence>
<sequence>MVDIDVSHNYYNYYMKEDSITNEEFSRYSRQIFIEEIGVAGQRKIKNAKVLIIGAGGLGSPVIQYLAAAGVGTIGIADFDRVELHNLNRQVVHTESNIGKLKTESAAAFVSAFNSSVKFLTINEKIEPENIQSIFQDYDLIVDGSDNFTTRYLVNDVCVALSKTLVYGSIFGFEGQIAVFNYKGSKNLRNLFPEPPNQDDVPNCDKNGVLGPLPGIVGTMMAMQALKIITDLPVITNQLTIVDTLNWNFTKIGF</sequence>
<name>A0ABY3NFI7_ELIMR</name>
<dbReference type="InterPro" id="IPR000594">
    <property type="entry name" value="ThiF_NAD_FAD-bd"/>
</dbReference>
<dbReference type="Proteomes" id="UP000324513">
    <property type="component" value="Unassembled WGS sequence"/>
</dbReference>
<dbReference type="SUPFAM" id="SSF69572">
    <property type="entry name" value="Activating enzymes of the ubiquitin-like proteins"/>
    <property type="match status" value="1"/>
</dbReference>
<dbReference type="PANTHER" id="PTHR10953:SF102">
    <property type="entry name" value="ADENYLYLTRANSFERASE AND SULFURTRANSFERASE MOCS3"/>
    <property type="match status" value="1"/>
</dbReference>
<keyword evidence="3" id="KW-1185">Reference proteome</keyword>
<dbReference type="Pfam" id="PF00899">
    <property type="entry name" value="ThiF"/>
    <property type="match status" value="1"/>
</dbReference>
<reference evidence="2 3" key="1">
    <citation type="submission" date="2019-07" db="EMBL/GenBank/DDBJ databases">
        <title>Genomic Encyclopedia of Archaeal and Bacterial Type Strains, Phase II (KMG-II): from individual species to whole genera.</title>
        <authorList>
            <person name="Goeker M."/>
        </authorList>
    </citation>
    <scope>NUCLEOTIDE SEQUENCE [LARGE SCALE GENOMIC DNA]</scope>
    <source>
        <strain evidence="2 3">DSM 14571</strain>
    </source>
</reference>
<dbReference type="InterPro" id="IPR045886">
    <property type="entry name" value="ThiF/MoeB/HesA"/>
</dbReference>
<keyword evidence="2" id="KW-0808">Transferase</keyword>
<dbReference type="Gene3D" id="3.40.50.720">
    <property type="entry name" value="NAD(P)-binding Rossmann-like Domain"/>
    <property type="match status" value="1"/>
</dbReference>